<evidence type="ECO:0000313" key="1">
    <source>
        <dbReference type="EMBL" id="EJT74581.1"/>
    </source>
</evidence>
<accession>J3P4I4</accession>
<sequence length="126" mass="13930">MLPLLKKYPDGYGHLLSQQLTAFPKDVGFNNGLPAPKPNCIEGLKTEQHRPLPVDAHVNGAVLYKKDAYSFTLPHLAGEWKGTGGNMRKAVLHITTLAANGENLYIYAHYAAPGEDGTLEYHQYRL</sequence>
<evidence type="ECO:0000313" key="2">
    <source>
        <dbReference type="EnsemblFungi" id="EJT74581"/>
    </source>
</evidence>
<dbReference type="RefSeq" id="XP_009224525.1">
    <property type="nucleotide sequence ID" value="XM_009226261.1"/>
</dbReference>
<dbReference type="OrthoDB" id="4585987at2759"/>
<reference evidence="1" key="3">
    <citation type="submission" date="2010-09" db="EMBL/GenBank/DDBJ databases">
        <title>Annotation of Gaeumannomyces graminis var. tritici R3-111a-1.</title>
        <authorList>
            <consortium name="The Broad Institute Genome Sequencing Platform"/>
            <person name="Ma L.-J."/>
            <person name="Dead R."/>
            <person name="Young S.K."/>
            <person name="Zeng Q."/>
            <person name="Gargeya S."/>
            <person name="Fitzgerald M."/>
            <person name="Haas B."/>
            <person name="Abouelleil A."/>
            <person name="Alvarado L."/>
            <person name="Arachchi H.M."/>
            <person name="Berlin A."/>
            <person name="Brown A."/>
            <person name="Chapman S.B."/>
            <person name="Chen Z."/>
            <person name="Dunbar C."/>
            <person name="Freedman E."/>
            <person name="Gearin G."/>
            <person name="Gellesch M."/>
            <person name="Goldberg J."/>
            <person name="Griggs A."/>
            <person name="Gujja S."/>
            <person name="Heiman D."/>
            <person name="Howarth C."/>
            <person name="Larson L."/>
            <person name="Lui A."/>
            <person name="MacDonald P.J.P."/>
            <person name="Mehta T."/>
            <person name="Montmayeur A."/>
            <person name="Murphy C."/>
            <person name="Neiman D."/>
            <person name="Pearson M."/>
            <person name="Priest M."/>
            <person name="Roberts A."/>
            <person name="Saif S."/>
            <person name="Shea T."/>
            <person name="Shenoy N."/>
            <person name="Sisk P."/>
            <person name="Stolte C."/>
            <person name="Sykes S."/>
            <person name="Yandava C."/>
            <person name="Wortman J."/>
            <person name="Nusbaum C."/>
            <person name="Birren B."/>
        </authorList>
    </citation>
    <scope>NUCLEOTIDE SEQUENCE</scope>
    <source>
        <strain evidence="1">R3-111a-1</strain>
    </source>
</reference>
<proteinExistence type="predicted"/>
<organism evidence="1">
    <name type="scientific">Gaeumannomyces tritici (strain R3-111a-1)</name>
    <name type="common">Wheat and barley take-all root rot fungus</name>
    <name type="synonym">Gaeumannomyces graminis var. tritici</name>
    <dbReference type="NCBI Taxonomy" id="644352"/>
    <lineage>
        <taxon>Eukaryota</taxon>
        <taxon>Fungi</taxon>
        <taxon>Dikarya</taxon>
        <taxon>Ascomycota</taxon>
        <taxon>Pezizomycotina</taxon>
        <taxon>Sordariomycetes</taxon>
        <taxon>Sordariomycetidae</taxon>
        <taxon>Magnaporthales</taxon>
        <taxon>Magnaporthaceae</taxon>
        <taxon>Gaeumannomyces</taxon>
    </lineage>
</organism>
<dbReference type="STRING" id="644352.J3P4I4"/>
<dbReference type="VEuPathDB" id="FungiDB:GGTG_08421"/>
<protein>
    <submittedName>
        <fullName evidence="1 2">Uncharacterized protein</fullName>
    </submittedName>
</protein>
<reference evidence="3" key="1">
    <citation type="submission" date="2010-07" db="EMBL/GenBank/DDBJ databases">
        <title>The genome sequence of Gaeumannomyces graminis var. tritici strain R3-111a-1.</title>
        <authorList>
            <consortium name="The Broad Institute Genome Sequencing Platform"/>
            <person name="Ma L.-J."/>
            <person name="Dead R."/>
            <person name="Young S."/>
            <person name="Zeng Q."/>
            <person name="Koehrsen M."/>
            <person name="Alvarado L."/>
            <person name="Berlin A."/>
            <person name="Chapman S.B."/>
            <person name="Chen Z."/>
            <person name="Freedman E."/>
            <person name="Gellesch M."/>
            <person name="Goldberg J."/>
            <person name="Griggs A."/>
            <person name="Gujja S."/>
            <person name="Heilman E.R."/>
            <person name="Heiman D."/>
            <person name="Hepburn T."/>
            <person name="Howarth C."/>
            <person name="Jen D."/>
            <person name="Larson L."/>
            <person name="Mehta T."/>
            <person name="Neiman D."/>
            <person name="Pearson M."/>
            <person name="Roberts A."/>
            <person name="Saif S."/>
            <person name="Shea T."/>
            <person name="Shenoy N."/>
            <person name="Sisk P."/>
            <person name="Stolte C."/>
            <person name="Sykes S."/>
            <person name="Walk T."/>
            <person name="White J."/>
            <person name="Yandava C."/>
            <person name="Haas B."/>
            <person name="Nusbaum C."/>
            <person name="Birren B."/>
        </authorList>
    </citation>
    <scope>NUCLEOTIDE SEQUENCE [LARGE SCALE GENOMIC DNA]</scope>
    <source>
        <strain evidence="3">R3-111a-1</strain>
    </source>
</reference>
<reference evidence="2" key="4">
    <citation type="journal article" date="2015" name="G3 (Bethesda)">
        <title>Genome sequences of three phytopathogenic species of the Magnaporthaceae family of fungi.</title>
        <authorList>
            <person name="Okagaki L.H."/>
            <person name="Nunes C.C."/>
            <person name="Sailsbery J."/>
            <person name="Clay B."/>
            <person name="Brown D."/>
            <person name="John T."/>
            <person name="Oh Y."/>
            <person name="Young N."/>
            <person name="Fitzgerald M."/>
            <person name="Haas B.J."/>
            <person name="Zeng Q."/>
            <person name="Young S."/>
            <person name="Adiconis X."/>
            <person name="Fan L."/>
            <person name="Levin J.Z."/>
            <person name="Mitchell T.K."/>
            <person name="Okubara P.A."/>
            <person name="Farman M.L."/>
            <person name="Kohn L.M."/>
            <person name="Birren B."/>
            <person name="Ma L.-J."/>
            <person name="Dean R.A."/>
        </authorList>
    </citation>
    <scope>NUCLEOTIDE SEQUENCE</scope>
    <source>
        <strain evidence="2">R3-111a-1</strain>
    </source>
</reference>
<dbReference type="AlphaFoldDB" id="J3P4I4"/>
<dbReference type="EMBL" id="GL385398">
    <property type="protein sequence ID" value="EJT74581.1"/>
    <property type="molecule type" value="Genomic_DNA"/>
</dbReference>
<gene>
    <name evidence="2" type="primary">20348879</name>
    <name evidence="1" type="ORF">GGTG_08421</name>
</gene>
<dbReference type="HOGENOM" id="CLU_1981730_0_0_1"/>
<dbReference type="Proteomes" id="UP000006039">
    <property type="component" value="Unassembled WGS sequence"/>
</dbReference>
<evidence type="ECO:0000313" key="3">
    <source>
        <dbReference type="Proteomes" id="UP000006039"/>
    </source>
</evidence>
<reference evidence="2" key="5">
    <citation type="submission" date="2018-04" db="UniProtKB">
        <authorList>
            <consortium name="EnsemblFungi"/>
        </authorList>
    </citation>
    <scope>IDENTIFICATION</scope>
    <source>
        <strain evidence="2">R3-111a-1</strain>
    </source>
</reference>
<keyword evidence="3" id="KW-1185">Reference proteome</keyword>
<dbReference type="GeneID" id="20348879"/>
<dbReference type="eggNOG" id="ENOG502RS92">
    <property type="taxonomic scope" value="Eukaryota"/>
</dbReference>
<dbReference type="EnsemblFungi" id="EJT74581">
    <property type="protein sequence ID" value="EJT74581"/>
    <property type="gene ID" value="GGTG_08421"/>
</dbReference>
<reference evidence="1" key="2">
    <citation type="submission" date="2010-07" db="EMBL/GenBank/DDBJ databases">
        <authorList>
            <consortium name="The Broad Institute Genome Sequencing Platform"/>
            <consortium name="Broad Institute Genome Sequencing Center for Infectious Disease"/>
            <person name="Ma L.-J."/>
            <person name="Dead R."/>
            <person name="Young S."/>
            <person name="Zeng Q."/>
            <person name="Koehrsen M."/>
            <person name="Alvarado L."/>
            <person name="Berlin A."/>
            <person name="Chapman S.B."/>
            <person name="Chen Z."/>
            <person name="Freedman E."/>
            <person name="Gellesch M."/>
            <person name="Goldberg J."/>
            <person name="Griggs A."/>
            <person name="Gujja S."/>
            <person name="Heilman E.R."/>
            <person name="Heiman D."/>
            <person name="Hepburn T."/>
            <person name="Howarth C."/>
            <person name="Jen D."/>
            <person name="Larson L."/>
            <person name="Mehta T."/>
            <person name="Neiman D."/>
            <person name="Pearson M."/>
            <person name="Roberts A."/>
            <person name="Saif S."/>
            <person name="Shea T."/>
            <person name="Shenoy N."/>
            <person name="Sisk P."/>
            <person name="Stolte C."/>
            <person name="Sykes S."/>
            <person name="Walk T."/>
            <person name="White J."/>
            <person name="Yandava C."/>
            <person name="Haas B."/>
            <person name="Nusbaum C."/>
            <person name="Birren B."/>
        </authorList>
    </citation>
    <scope>NUCLEOTIDE SEQUENCE</scope>
    <source>
        <strain evidence="1">R3-111a-1</strain>
    </source>
</reference>
<name>J3P4I4_GAET3</name>